<accession>A0A2S5B0S7</accession>
<feature type="compositionally biased region" description="Low complexity" evidence="3">
    <location>
        <begin position="292"/>
        <end position="302"/>
    </location>
</feature>
<dbReference type="GO" id="GO:0006139">
    <property type="term" value="P:nucleobase-containing compound metabolic process"/>
    <property type="evidence" value="ECO:0007669"/>
    <property type="project" value="UniProtKB-ARBA"/>
</dbReference>
<dbReference type="Proteomes" id="UP000237144">
    <property type="component" value="Unassembled WGS sequence"/>
</dbReference>
<gene>
    <name evidence="5" type="ORF">BMF94_6669</name>
</gene>
<proteinExistence type="inferred from homology"/>
<feature type="domain" description="Endonuclease/exonuclease/phosphatase" evidence="4">
    <location>
        <begin position="113"/>
        <end position="396"/>
    </location>
</feature>
<feature type="compositionally biased region" description="Low complexity" evidence="3">
    <location>
        <begin position="9"/>
        <end position="32"/>
    </location>
</feature>
<evidence type="ECO:0000256" key="2">
    <source>
        <dbReference type="ARBA" id="ARBA00022801"/>
    </source>
</evidence>
<comment type="similarity">
    <text evidence="1">Belongs to the CCR4/nocturin family.</text>
</comment>
<feature type="region of interest" description="Disordered" evidence="3">
    <location>
        <begin position="414"/>
        <end position="459"/>
    </location>
</feature>
<dbReference type="PANTHER" id="PTHR12121:SF45">
    <property type="entry name" value="NOCTURNIN"/>
    <property type="match status" value="1"/>
</dbReference>
<dbReference type="Gene3D" id="3.60.10.10">
    <property type="entry name" value="Endonuclease/exonuclease/phosphatase"/>
    <property type="match status" value="1"/>
</dbReference>
<dbReference type="PANTHER" id="PTHR12121">
    <property type="entry name" value="CARBON CATABOLITE REPRESSOR PROTEIN 4"/>
    <property type="match status" value="1"/>
</dbReference>
<dbReference type="EMBL" id="PJQD01000122">
    <property type="protein sequence ID" value="POY70388.1"/>
    <property type="molecule type" value="Genomic_DNA"/>
</dbReference>
<evidence type="ECO:0000256" key="1">
    <source>
        <dbReference type="ARBA" id="ARBA00010774"/>
    </source>
</evidence>
<organism evidence="5 6">
    <name type="scientific">Rhodotorula taiwanensis</name>
    <dbReference type="NCBI Taxonomy" id="741276"/>
    <lineage>
        <taxon>Eukaryota</taxon>
        <taxon>Fungi</taxon>
        <taxon>Dikarya</taxon>
        <taxon>Basidiomycota</taxon>
        <taxon>Pucciniomycotina</taxon>
        <taxon>Microbotryomycetes</taxon>
        <taxon>Sporidiobolales</taxon>
        <taxon>Sporidiobolaceae</taxon>
        <taxon>Rhodotorula</taxon>
    </lineage>
</organism>
<feature type="region of interest" description="Disordered" evidence="3">
    <location>
        <begin position="218"/>
        <end position="302"/>
    </location>
</feature>
<evidence type="ECO:0000259" key="4">
    <source>
        <dbReference type="Pfam" id="PF03372"/>
    </source>
</evidence>
<dbReference type="AlphaFoldDB" id="A0A2S5B0S7"/>
<feature type="region of interest" description="Disordered" evidence="3">
    <location>
        <begin position="1"/>
        <end position="62"/>
    </location>
</feature>
<reference evidence="5 6" key="1">
    <citation type="journal article" date="2018" name="Front. Microbiol.">
        <title>Prospects for Fungal Bioremediation of Acidic Radioactive Waste Sites: Characterization and Genome Sequence of Rhodotorula taiwanensis MD1149.</title>
        <authorList>
            <person name="Tkavc R."/>
            <person name="Matrosova V.Y."/>
            <person name="Grichenko O.E."/>
            <person name="Gostincar C."/>
            <person name="Volpe R.P."/>
            <person name="Klimenkova P."/>
            <person name="Gaidamakova E.K."/>
            <person name="Zhou C.E."/>
            <person name="Stewart B.J."/>
            <person name="Lyman M.G."/>
            <person name="Malfatti S.A."/>
            <person name="Rubinfeld B."/>
            <person name="Courtot M."/>
            <person name="Singh J."/>
            <person name="Dalgard C.L."/>
            <person name="Hamilton T."/>
            <person name="Frey K.G."/>
            <person name="Gunde-Cimerman N."/>
            <person name="Dugan L."/>
            <person name="Daly M.J."/>
        </authorList>
    </citation>
    <scope>NUCLEOTIDE SEQUENCE [LARGE SCALE GENOMIC DNA]</scope>
    <source>
        <strain evidence="5 6">MD1149</strain>
    </source>
</reference>
<dbReference type="OrthoDB" id="428734at2759"/>
<dbReference type="SUPFAM" id="SSF56219">
    <property type="entry name" value="DNase I-like"/>
    <property type="match status" value="1"/>
</dbReference>
<dbReference type="InterPro" id="IPR050410">
    <property type="entry name" value="CCR4/nocturin_mRNA_transcr"/>
</dbReference>
<dbReference type="GO" id="GO:0000175">
    <property type="term" value="F:3'-5'-RNA exonuclease activity"/>
    <property type="evidence" value="ECO:0007669"/>
    <property type="project" value="TreeGrafter"/>
</dbReference>
<protein>
    <recommendedName>
        <fullName evidence="4">Endonuclease/exonuclease/phosphatase domain-containing protein</fullName>
    </recommendedName>
</protein>
<dbReference type="Pfam" id="PF03372">
    <property type="entry name" value="Exo_endo_phos"/>
    <property type="match status" value="1"/>
</dbReference>
<keyword evidence="6" id="KW-1185">Reference proteome</keyword>
<evidence type="ECO:0000256" key="3">
    <source>
        <dbReference type="SAM" id="MobiDB-lite"/>
    </source>
</evidence>
<evidence type="ECO:0000313" key="5">
    <source>
        <dbReference type="EMBL" id="POY70388.1"/>
    </source>
</evidence>
<sequence length="628" mass="68827">MSPPPSAPPSRSSTPASASAAEADTAAAQQAAADKKRAFRAAKKAEQERRKEERKRFAQETGVDPALLPDAIAGDLARNGRVEAKGFKAREWVDVPAQNGQDAVVDGKRVSIVSWNMLAQALVRKSTCCSRELFPGSDCLKGKDRLPTLMQQVLYLSPDIACLQEVDRLSEHLPSLTLSMGYTSYVGYRQKAHGLLIAHKLSVFDKVGEKGIRLDDLPLDENEPLFTPPEEPPASTSVSGSGRATPVAPETEANAPGGQADGVAAANGSSEPVEQLSEREKEILARPPDAESASGRAARRAAGLSRTTRNVALFVALAFKDDPSRGVIVATTHTFWHPSHVYERVRQTSLIIREAAKFRREAGDGKWTEWPLFLAGDLNTQPRELTYRLLSDSSISQDLIDDFDRSRVVHQSVDKLYDPSYEPPAPPEPEAKEGDEVNAGDLSQHPDRTIKNTRPAGPEDGLASFEQFQEMVRRALSSVAGSAGTSSSAASHGRVRSAYGEAYGLVESEKDRWYCCRKPEVQMGNGWRIEESEAEKQARTEGSWDERVRRGDFEPRYTNFTPLWRCTLDYIMLFPPATAAASTTDESRQPQWRSLLSMHDFHADCEPGLPRKGIEPSDHVAIGAVVEV</sequence>
<feature type="compositionally biased region" description="Basic and acidic residues" evidence="3">
    <location>
        <begin position="43"/>
        <end position="58"/>
    </location>
</feature>
<name>A0A2S5B0S7_9BASI</name>
<dbReference type="InterPro" id="IPR005135">
    <property type="entry name" value="Endo/exonuclease/phosphatase"/>
</dbReference>
<keyword evidence="2" id="KW-0378">Hydrolase</keyword>
<comment type="caution">
    <text evidence="5">The sequence shown here is derived from an EMBL/GenBank/DDBJ whole genome shotgun (WGS) entry which is preliminary data.</text>
</comment>
<evidence type="ECO:0000313" key="6">
    <source>
        <dbReference type="Proteomes" id="UP000237144"/>
    </source>
</evidence>
<dbReference type="InterPro" id="IPR036691">
    <property type="entry name" value="Endo/exonu/phosph_ase_sf"/>
</dbReference>